<dbReference type="InterPro" id="IPR056527">
    <property type="entry name" value="WD40_RFWD3"/>
</dbReference>
<keyword evidence="21" id="KW-0436">Ligase</keyword>
<keyword evidence="16" id="KW-0539">Nucleus</keyword>
<dbReference type="Gene3D" id="2.130.10.10">
    <property type="entry name" value="YVTN repeat-like/Quinoprotein amine dehydrogenase"/>
    <property type="match status" value="1"/>
</dbReference>
<keyword evidence="7" id="KW-0853">WD repeat</keyword>
<proteinExistence type="predicted"/>
<evidence type="ECO:0000256" key="15">
    <source>
        <dbReference type="ARBA" id="ARBA00023204"/>
    </source>
</evidence>
<dbReference type="GO" id="GO:0016567">
    <property type="term" value="P:protein ubiquitination"/>
    <property type="evidence" value="ECO:0007669"/>
    <property type="project" value="InterPro"/>
</dbReference>
<dbReference type="GO" id="GO:0016605">
    <property type="term" value="C:PML body"/>
    <property type="evidence" value="ECO:0007669"/>
    <property type="project" value="UniProtKB-SubCell"/>
</dbReference>
<organism evidence="21 22">
    <name type="scientific">Upupa epops</name>
    <name type="common">Eurasian hoopoe</name>
    <dbReference type="NCBI Taxonomy" id="57439"/>
    <lineage>
        <taxon>Eukaryota</taxon>
        <taxon>Metazoa</taxon>
        <taxon>Chordata</taxon>
        <taxon>Craniata</taxon>
        <taxon>Vertebrata</taxon>
        <taxon>Euteleostomi</taxon>
        <taxon>Archelosauria</taxon>
        <taxon>Archosauria</taxon>
        <taxon>Dinosauria</taxon>
        <taxon>Saurischia</taxon>
        <taxon>Theropoda</taxon>
        <taxon>Coelurosauria</taxon>
        <taxon>Aves</taxon>
        <taxon>Neognathae</taxon>
        <taxon>Neoaves</taxon>
        <taxon>Telluraves</taxon>
        <taxon>Coraciimorphae</taxon>
        <taxon>Bucerotiformes</taxon>
        <taxon>Upupidae</taxon>
        <taxon>Upupa</taxon>
    </lineage>
</organism>
<dbReference type="GO" id="GO:0061630">
    <property type="term" value="F:ubiquitin protein ligase activity"/>
    <property type="evidence" value="ECO:0007669"/>
    <property type="project" value="UniProtKB-EC"/>
</dbReference>
<evidence type="ECO:0000256" key="19">
    <source>
        <dbReference type="SAM" id="MobiDB-lite"/>
    </source>
</evidence>
<dbReference type="SMART" id="SM00184">
    <property type="entry name" value="RING"/>
    <property type="match status" value="1"/>
</dbReference>
<feature type="domain" description="RING-type" evidence="20">
    <location>
        <begin position="260"/>
        <end position="304"/>
    </location>
</feature>
<evidence type="ECO:0000256" key="2">
    <source>
        <dbReference type="ARBA" id="ARBA00004322"/>
    </source>
</evidence>
<feature type="region of interest" description="Disordered" evidence="19">
    <location>
        <begin position="195"/>
        <end position="241"/>
    </location>
</feature>
<dbReference type="InterPro" id="IPR015943">
    <property type="entry name" value="WD40/YVTN_repeat-like_dom_sf"/>
</dbReference>
<dbReference type="GO" id="GO:0016874">
    <property type="term" value="F:ligase activity"/>
    <property type="evidence" value="ECO:0007669"/>
    <property type="project" value="UniProtKB-KW"/>
</dbReference>
<evidence type="ECO:0000256" key="5">
    <source>
        <dbReference type="ARBA" id="ARBA00012483"/>
    </source>
</evidence>
<accession>A0A7K6B3I7</accession>
<reference evidence="21 22" key="1">
    <citation type="submission" date="2019-09" db="EMBL/GenBank/DDBJ databases">
        <title>Bird 10,000 Genomes (B10K) Project - Family phase.</title>
        <authorList>
            <person name="Zhang G."/>
        </authorList>
    </citation>
    <scope>NUCLEOTIDE SEQUENCE [LARGE SCALE GENOMIC DNA]</scope>
    <source>
        <strain evidence="21">B10K-DU-012-37</strain>
    </source>
</reference>
<keyword evidence="13" id="KW-0833">Ubl conjugation pathway</keyword>
<dbReference type="Pfam" id="PF23419">
    <property type="entry name" value="WD40_RFWD3"/>
    <property type="match status" value="1"/>
</dbReference>
<sequence>MAQEEMEVDLQPMGGYTVENLRVLPTEPSGSPHALALDEGGGSGTVILPADDSVASPNAGTIREVAAEPDQRLGPAPALSRLQRLQGVFDLHPPPVTQRLRVRRPHRQQRVGGSQRTVSARAALDSYFQLSRTQQPATGPVLRLEPPQVVRDSQEHSSDETIEVSDSDSSTSADEEEAAVATAEAAAPLLSAQETHPAAELGDSSQIQAEPPQNLSQASAEHGSQEGEETGVQQMQGTSAKKLEPSVAVARLEEEEGDTCAICFEQWTNAGDHRLSALRCGHLFGYTCIERWLRGQAGKCPQCNKKAKRSDIVILYARTLKALDTSEQERMRSSLEKEQMLRRQAELESAQSRLQLQVLTDECSKLRKQVQELKALVAQHNVTASQQPSSSHARLPSSQSQCKYHLEKTFVVSQTGNCRVMAYCDLLSCLVVSQPSPQSTFIPGCGVKMMSVANLKSSQYIPIHSKQIRGLAFGSRADGLLLSAALDNTLKLTSLATNTVVQTYNTGRPVWSCCWCLDDTNYIYAGLVNGSIMIYDLRDTNSHVQELVPQKSRCPMVSLNYLPRMASASLPYGGILAGSLEGACFWEHKAGNSYQPHHLPLEPGGCIDVQTEISTRHCLATYRPSKSNPCVRCVMMELTCNPLSEASGDVVCSANPVQTFSAGPTCKLLTKNAIFQSPEEDGSVFVCAGDEASNSALLWDAGSGSLLQKLQADLPVLDICPLEVNQSHLLATLTEKVVKIYKWQ</sequence>
<name>A0A7K6B3I7_UPUEP</name>
<dbReference type="EC" id="2.3.2.27" evidence="5"/>
<dbReference type="InterPro" id="IPR013083">
    <property type="entry name" value="Znf_RING/FYVE/PHD"/>
</dbReference>
<dbReference type="InterPro" id="IPR001680">
    <property type="entry name" value="WD40_rpt"/>
</dbReference>
<dbReference type="Gene3D" id="3.30.40.10">
    <property type="entry name" value="Zinc/RING finger domain, C3HC4 (zinc finger)"/>
    <property type="match status" value="1"/>
</dbReference>
<keyword evidence="10" id="KW-0677">Repeat</keyword>
<keyword evidence="22" id="KW-1185">Reference proteome</keyword>
<evidence type="ECO:0000256" key="9">
    <source>
        <dbReference type="ARBA" id="ARBA00022723"/>
    </source>
</evidence>
<evidence type="ECO:0000256" key="11">
    <source>
        <dbReference type="ARBA" id="ARBA00022763"/>
    </source>
</evidence>
<comment type="pathway">
    <text evidence="4">Protein modification; protein ubiquitination.</text>
</comment>
<comment type="subcellular location">
    <subcellularLocation>
        <location evidence="3">Cytoplasm</location>
    </subcellularLocation>
    <subcellularLocation>
        <location evidence="2">Nucleus</location>
        <location evidence="2">PML body</location>
    </subcellularLocation>
</comment>
<feature type="compositionally biased region" description="Polar residues" evidence="19">
    <location>
        <begin position="203"/>
        <end position="219"/>
    </location>
</feature>
<dbReference type="Proteomes" id="UP000544127">
    <property type="component" value="Unassembled WGS sequence"/>
</dbReference>
<evidence type="ECO:0000256" key="10">
    <source>
        <dbReference type="ARBA" id="ARBA00022737"/>
    </source>
</evidence>
<dbReference type="Pfam" id="PF13639">
    <property type="entry name" value="zf-RING_2"/>
    <property type="match status" value="1"/>
</dbReference>
<keyword evidence="6" id="KW-0963">Cytoplasm</keyword>
<keyword evidence="14" id="KW-0862">Zinc</keyword>
<evidence type="ECO:0000256" key="18">
    <source>
        <dbReference type="SAM" id="Coils"/>
    </source>
</evidence>
<evidence type="ECO:0000256" key="14">
    <source>
        <dbReference type="ARBA" id="ARBA00022833"/>
    </source>
</evidence>
<gene>
    <name evidence="21" type="primary">Rfwd3</name>
    <name evidence="21" type="ORF">UPUEPO_R08692</name>
</gene>
<dbReference type="GO" id="GO:0008270">
    <property type="term" value="F:zinc ion binding"/>
    <property type="evidence" value="ECO:0007669"/>
    <property type="project" value="UniProtKB-KW"/>
</dbReference>
<evidence type="ECO:0000256" key="16">
    <source>
        <dbReference type="ARBA" id="ARBA00023242"/>
    </source>
</evidence>
<evidence type="ECO:0000256" key="12">
    <source>
        <dbReference type="ARBA" id="ARBA00022771"/>
    </source>
</evidence>
<dbReference type="GO" id="GO:0036297">
    <property type="term" value="P:interstrand cross-link repair"/>
    <property type="evidence" value="ECO:0007669"/>
    <property type="project" value="InterPro"/>
</dbReference>
<protein>
    <recommendedName>
        <fullName evidence="5">RING-type E3 ubiquitin transferase</fullName>
        <ecNumber evidence="5">2.3.2.27</ecNumber>
    </recommendedName>
</protein>
<dbReference type="PANTHER" id="PTHR16047">
    <property type="entry name" value="RFWD3 PROTEIN"/>
    <property type="match status" value="1"/>
</dbReference>
<keyword evidence="12 17" id="KW-0863">Zinc-finger</keyword>
<dbReference type="GO" id="GO:0005737">
    <property type="term" value="C:cytoplasm"/>
    <property type="evidence" value="ECO:0007669"/>
    <property type="project" value="UniProtKB-SubCell"/>
</dbReference>
<dbReference type="PROSITE" id="PS50089">
    <property type="entry name" value="ZF_RING_2"/>
    <property type="match status" value="1"/>
</dbReference>
<evidence type="ECO:0000313" key="22">
    <source>
        <dbReference type="Proteomes" id="UP000544127"/>
    </source>
</evidence>
<evidence type="ECO:0000256" key="13">
    <source>
        <dbReference type="ARBA" id="ARBA00022786"/>
    </source>
</evidence>
<comment type="caution">
    <text evidence="21">The sequence shown here is derived from an EMBL/GenBank/DDBJ whole genome shotgun (WGS) entry which is preliminary data.</text>
</comment>
<keyword evidence="18" id="KW-0175">Coiled coil</keyword>
<evidence type="ECO:0000313" key="21">
    <source>
        <dbReference type="EMBL" id="NWU95989.1"/>
    </source>
</evidence>
<dbReference type="OrthoDB" id="5600418at2759"/>
<evidence type="ECO:0000256" key="1">
    <source>
        <dbReference type="ARBA" id="ARBA00000900"/>
    </source>
</evidence>
<dbReference type="InterPro" id="IPR001841">
    <property type="entry name" value="Znf_RING"/>
</dbReference>
<feature type="non-terminal residue" evidence="21">
    <location>
        <position position="744"/>
    </location>
</feature>
<feature type="coiled-coil region" evidence="18">
    <location>
        <begin position="342"/>
        <end position="383"/>
    </location>
</feature>
<evidence type="ECO:0000256" key="7">
    <source>
        <dbReference type="ARBA" id="ARBA00022574"/>
    </source>
</evidence>
<dbReference type="CDD" id="cd16450">
    <property type="entry name" value="mRING-C3HGC3_RFWD3"/>
    <property type="match status" value="1"/>
</dbReference>
<evidence type="ECO:0000256" key="6">
    <source>
        <dbReference type="ARBA" id="ARBA00022490"/>
    </source>
</evidence>
<evidence type="ECO:0000259" key="20">
    <source>
        <dbReference type="PROSITE" id="PS50089"/>
    </source>
</evidence>
<keyword evidence="8" id="KW-0808">Transferase</keyword>
<keyword evidence="15" id="KW-0234">DNA repair</keyword>
<feature type="region of interest" description="Disordered" evidence="19">
    <location>
        <begin position="131"/>
        <end position="182"/>
    </location>
</feature>
<dbReference type="SUPFAM" id="SSF50978">
    <property type="entry name" value="WD40 repeat-like"/>
    <property type="match status" value="1"/>
</dbReference>
<dbReference type="PANTHER" id="PTHR16047:SF7">
    <property type="entry name" value="E3 UBIQUITIN-PROTEIN LIGASE RFWD3"/>
    <property type="match status" value="1"/>
</dbReference>
<comment type="catalytic activity">
    <reaction evidence="1">
        <text>S-ubiquitinyl-[E2 ubiquitin-conjugating enzyme]-L-cysteine + [acceptor protein]-L-lysine = [E2 ubiquitin-conjugating enzyme]-L-cysteine + N(6)-ubiquitinyl-[acceptor protein]-L-lysine.</text>
        <dbReference type="EC" id="2.3.2.27"/>
    </reaction>
</comment>
<keyword evidence="11" id="KW-0227">DNA damage</keyword>
<evidence type="ECO:0000256" key="17">
    <source>
        <dbReference type="PROSITE-ProRule" id="PRU00175"/>
    </source>
</evidence>
<evidence type="ECO:0000256" key="8">
    <source>
        <dbReference type="ARBA" id="ARBA00022679"/>
    </source>
</evidence>
<feature type="region of interest" description="Disordered" evidence="19">
    <location>
        <begin position="25"/>
        <end position="51"/>
    </location>
</feature>
<evidence type="ECO:0000256" key="4">
    <source>
        <dbReference type="ARBA" id="ARBA00004906"/>
    </source>
</evidence>
<dbReference type="InterPro" id="IPR037381">
    <property type="entry name" value="RFWD3"/>
</dbReference>
<feature type="non-terminal residue" evidence="21">
    <location>
        <position position="1"/>
    </location>
</feature>
<dbReference type="AlphaFoldDB" id="A0A7K6B3I7"/>
<dbReference type="SMART" id="SM00320">
    <property type="entry name" value="WD40"/>
    <property type="match status" value="3"/>
</dbReference>
<dbReference type="SUPFAM" id="SSF57850">
    <property type="entry name" value="RING/U-box"/>
    <property type="match status" value="1"/>
</dbReference>
<evidence type="ECO:0000256" key="3">
    <source>
        <dbReference type="ARBA" id="ARBA00004496"/>
    </source>
</evidence>
<keyword evidence="9" id="KW-0479">Metal-binding</keyword>
<dbReference type="EMBL" id="VZRI01007976">
    <property type="protein sequence ID" value="NWU95989.1"/>
    <property type="molecule type" value="Genomic_DNA"/>
</dbReference>
<dbReference type="InterPro" id="IPR036322">
    <property type="entry name" value="WD40_repeat_dom_sf"/>
</dbReference>